<sequence>MNSLSIHPLSPDRWDDLVELFGPERGAQGGCWCIWPFVRGVDFNRMEKAERKEMLKARVEESGKPAPGLLAYDGDEAVGWAAVGPRPSYTRLMLSKAPKPLEGEGQPDPEKIWMLACFFIRKSHRKAGVMRRLAQAAGDFAAENGAQFLEVCPIEPDRPLMWGEGFVGIAPLFRDLGYEEIARRSARRPLMRLAL</sequence>
<proteinExistence type="predicted"/>
<dbReference type="PROSITE" id="PS51186">
    <property type="entry name" value="GNAT"/>
    <property type="match status" value="1"/>
</dbReference>
<evidence type="ECO:0000313" key="2">
    <source>
        <dbReference type="EMBL" id="MXN64123.1"/>
    </source>
</evidence>
<name>A0A7X3S6Q1_9HYPH</name>
<reference evidence="2 3" key="1">
    <citation type="submission" date="2019-12" db="EMBL/GenBank/DDBJ databases">
        <authorList>
            <person name="Li M."/>
        </authorList>
    </citation>
    <scope>NUCLEOTIDE SEQUENCE [LARGE SCALE GENOMIC DNA]</scope>
    <source>
        <strain evidence="2 3">GBMRC 2046</strain>
    </source>
</reference>
<keyword evidence="2" id="KW-0808">Transferase</keyword>
<feature type="domain" description="N-acetyltransferase" evidence="1">
    <location>
        <begin position="4"/>
        <end position="195"/>
    </location>
</feature>
<dbReference type="AlphaFoldDB" id="A0A7X3S6Q1"/>
<protein>
    <submittedName>
        <fullName evidence="2">GNAT family N-acetyltransferase</fullName>
    </submittedName>
</protein>
<dbReference type="Proteomes" id="UP000433101">
    <property type="component" value="Unassembled WGS sequence"/>
</dbReference>
<dbReference type="GO" id="GO:0016747">
    <property type="term" value="F:acyltransferase activity, transferring groups other than amino-acyl groups"/>
    <property type="evidence" value="ECO:0007669"/>
    <property type="project" value="InterPro"/>
</dbReference>
<evidence type="ECO:0000259" key="1">
    <source>
        <dbReference type="PROSITE" id="PS51186"/>
    </source>
</evidence>
<comment type="caution">
    <text evidence="2">The sequence shown here is derived from an EMBL/GenBank/DDBJ whole genome shotgun (WGS) entry which is preliminary data.</text>
</comment>
<organism evidence="2 3">
    <name type="scientific">Stappia sediminis</name>
    <dbReference type="NCBI Taxonomy" id="2692190"/>
    <lineage>
        <taxon>Bacteria</taxon>
        <taxon>Pseudomonadati</taxon>
        <taxon>Pseudomonadota</taxon>
        <taxon>Alphaproteobacteria</taxon>
        <taxon>Hyphomicrobiales</taxon>
        <taxon>Stappiaceae</taxon>
        <taxon>Stappia</taxon>
    </lineage>
</organism>
<accession>A0A7X3S6Q1</accession>
<dbReference type="InterPro" id="IPR016181">
    <property type="entry name" value="Acyl_CoA_acyltransferase"/>
</dbReference>
<dbReference type="Pfam" id="PF00583">
    <property type="entry name" value="Acetyltransf_1"/>
    <property type="match status" value="1"/>
</dbReference>
<dbReference type="EMBL" id="WUMV01000002">
    <property type="protein sequence ID" value="MXN64123.1"/>
    <property type="molecule type" value="Genomic_DNA"/>
</dbReference>
<keyword evidence="3" id="KW-1185">Reference proteome</keyword>
<dbReference type="CDD" id="cd04301">
    <property type="entry name" value="NAT_SF"/>
    <property type="match status" value="1"/>
</dbReference>
<dbReference type="SUPFAM" id="SSF55729">
    <property type="entry name" value="Acyl-CoA N-acyltransferases (Nat)"/>
    <property type="match status" value="1"/>
</dbReference>
<gene>
    <name evidence="2" type="ORF">GR183_04350</name>
</gene>
<dbReference type="InterPro" id="IPR000182">
    <property type="entry name" value="GNAT_dom"/>
</dbReference>
<evidence type="ECO:0000313" key="3">
    <source>
        <dbReference type="Proteomes" id="UP000433101"/>
    </source>
</evidence>
<dbReference type="Gene3D" id="3.40.630.30">
    <property type="match status" value="1"/>
</dbReference>
<dbReference type="RefSeq" id="WP_160774380.1">
    <property type="nucleotide sequence ID" value="NZ_WUMV01000002.1"/>
</dbReference>